<dbReference type="PANTHER" id="PTHR10380:SF196">
    <property type="entry name" value="CUTICULAR PROTEIN 72EA"/>
    <property type="match status" value="1"/>
</dbReference>
<dbReference type="InterPro" id="IPR050468">
    <property type="entry name" value="Cuticle_Struct_Prot"/>
</dbReference>
<feature type="chain" id="PRO_5040258184" description="Cuticle protein" evidence="2">
    <location>
        <begin position="17"/>
        <end position="261"/>
    </location>
</feature>
<dbReference type="PROSITE" id="PS51155">
    <property type="entry name" value="CHIT_BIND_RR_2"/>
    <property type="match status" value="1"/>
</dbReference>
<dbReference type="Pfam" id="PF00379">
    <property type="entry name" value="Chitin_bind_4"/>
    <property type="match status" value="1"/>
</dbReference>
<organism evidence="3 4">
    <name type="scientific">Phaedon cochleariae</name>
    <name type="common">Mustard beetle</name>
    <dbReference type="NCBI Taxonomy" id="80249"/>
    <lineage>
        <taxon>Eukaryota</taxon>
        <taxon>Metazoa</taxon>
        <taxon>Ecdysozoa</taxon>
        <taxon>Arthropoda</taxon>
        <taxon>Hexapoda</taxon>
        <taxon>Insecta</taxon>
        <taxon>Pterygota</taxon>
        <taxon>Neoptera</taxon>
        <taxon>Endopterygota</taxon>
        <taxon>Coleoptera</taxon>
        <taxon>Polyphaga</taxon>
        <taxon>Cucujiformia</taxon>
        <taxon>Chrysomeloidea</taxon>
        <taxon>Chrysomelidae</taxon>
        <taxon>Chrysomelinae</taxon>
        <taxon>Chrysomelini</taxon>
        <taxon>Phaedon</taxon>
    </lineage>
</organism>
<dbReference type="OrthoDB" id="8188035at2759"/>
<protein>
    <recommendedName>
        <fullName evidence="5">Cuticle protein</fullName>
    </recommendedName>
</protein>
<dbReference type="InterPro" id="IPR000618">
    <property type="entry name" value="Insect_cuticle"/>
</dbReference>
<sequence>MNTIIAFAAILAVASASVLAPLAAFSVPASSQFHAQDELGQYTYGYSNYLSAKAESRSLDGSTTGSYSYVDPDGKVQSVEYTSDAVHGFRVAASNLPVAPAVPEVPALVQPTPVQDTPEVVEARAKHLAAVEEAKVRAIQVDAVPTVVSNSVEAKSVAAPAVVAPAITAAPLAPVQHLAFRSGFLTPSIAYRTAPVSAFGYSYNINGLYGYNNLYTYPGFTAYSVPFASQVFTTPSVGQSVEVARSSTATQEDNRSERSEQ</sequence>
<accession>A0A9N9SN96</accession>
<reference evidence="3" key="1">
    <citation type="submission" date="2022-01" db="EMBL/GenBank/DDBJ databases">
        <authorList>
            <person name="King R."/>
        </authorList>
    </citation>
    <scope>NUCLEOTIDE SEQUENCE</scope>
</reference>
<dbReference type="PANTHER" id="PTHR10380">
    <property type="entry name" value="CUTICLE PROTEIN"/>
    <property type="match status" value="1"/>
</dbReference>
<dbReference type="GO" id="GO:0062129">
    <property type="term" value="C:chitin-based extracellular matrix"/>
    <property type="evidence" value="ECO:0007669"/>
    <property type="project" value="TreeGrafter"/>
</dbReference>
<reference evidence="3" key="2">
    <citation type="submission" date="2022-10" db="EMBL/GenBank/DDBJ databases">
        <authorList>
            <consortium name="ENA_rothamsted_submissions"/>
            <consortium name="culmorum"/>
            <person name="King R."/>
        </authorList>
    </citation>
    <scope>NUCLEOTIDE SEQUENCE</scope>
</reference>
<dbReference type="AlphaFoldDB" id="A0A9N9SN96"/>
<dbReference type="GO" id="GO:0008010">
    <property type="term" value="F:structural constituent of chitin-based larval cuticle"/>
    <property type="evidence" value="ECO:0007669"/>
    <property type="project" value="TreeGrafter"/>
</dbReference>
<evidence type="ECO:0000313" key="3">
    <source>
        <dbReference type="EMBL" id="CAG9823486.1"/>
    </source>
</evidence>
<evidence type="ECO:0000256" key="1">
    <source>
        <dbReference type="PROSITE-ProRule" id="PRU00497"/>
    </source>
</evidence>
<dbReference type="Proteomes" id="UP001153737">
    <property type="component" value="Chromosome 7"/>
</dbReference>
<gene>
    <name evidence="3" type="ORF">PHAECO_LOCUS10995</name>
</gene>
<feature type="signal peptide" evidence="2">
    <location>
        <begin position="1"/>
        <end position="16"/>
    </location>
</feature>
<keyword evidence="2" id="KW-0732">Signal</keyword>
<proteinExistence type="predicted"/>
<keyword evidence="1" id="KW-0193">Cuticle</keyword>
<evidence type="ECO:0008006" key="5">
    <source>
        <dbReference type="Google" id="ProtNLM"/>
    </source>
</evidence>
<name>A0A9N9SN96_PHACE</name>
<evidence type="ECO:0000256" key="2">
    <source>
        <dbReference type="SAM" id="SignalP"/>
    </source>
</evidence>
<keyword evidence="4" id="KW-1185">Reference proteome</keyword>
<evidence type="ECO:0000313" key="4">
    <source>
        <dbReference type="Proteomes" id="UP001153737"/>
    </source>
</evidence>
<dbReference type="EMBL" id="OU896713">
    <property type="protein sequence ID" value="CAG9823486.1"/>
    <property type="molecule type" value="Genomic_DNA"/>
</dbReference>